<comment type="similarity">
    <text evidence="3">Belongs to the acetyltransferase family. MAK3 subfamily.</text>
</comment>
<sequence>MDVRYEQYVGEERDLEAMMTLVDQELSEPKVYTFRYFLETWPHLCFLAYPAQEDAGAISSLQQPIACVISKQESHKGKRSRGYIAMLSVERSWRRKGIARKLVEMTIEAMREQDAQEVILETEYDNLASLTLYGSLGFFREKRLHRFYLNGKDAYRLVLPLPSQDTDDEDSGAISDSQSEKSLARARLSSAADWVIANGEETVSTQDIERHSRAGGEYLSDKGHNTKREIASILEGINRTDIA</sequence>
<dbReference type="AlphaFoldDB" id="A0A8K0JT83"/>
<keyword evidence="2" id="KW-0012">Acyltransferase</keyword>
<gene>
    <name evidence="5" type="ORF">FFLO_02238</name>
</gene>
<comment type="caution">
    <text evidence="5">The sequence shown here is derived from an EMBL/GenBank/DDBJ whole genome shotgun (WGS) entry which is preliminary data.</text>
</comment>
<accession>A0A8K0JT83</accession>
<dbReference type="EMBL" id="JABELV010000034">
    <property type="protein sequence ID" value="KAG7562346.1"/>
    <property type="molecule type" value="Genomic_DNA"/>
</dbReference>
<evidence type="ECO:0000313" key="5">
    <source>
        <dbReference type="EMBL" id="KAG7562346.1"/>
    </source>
</evidence>
<evidence type="ECO:0000313" key="6">
    <source>
        <dbReference type="Proteomes" id="UP000812966"/>
    </source>
</evidence>
<dbReference type="GO" id="GO:0004596">
    <property type="term" value="F:protein-N-terminal amino-acid acetyltransferase activity"/>
    <property type="evidence" value="ECO:0007669"/>
    <property type="project" value="InterPro"/>
</dbReference>
<dbReference type="PANTHER" id="PTHR45896:SF1">
    <property type="entry name" value="N-ALPHA-ACETYLTRANSFERASE 30"/>
    <property type="match status" value="1"/>
</dbReference>
<evidence type="ECO:0000256" key="2">
    <source>
        <dbReference type="ARBA" id="ARBA00023315"/>
    </source>
</evidence>
<keyword evidence="1" id="KW-0808">Transferase</keyword>
<dbReference type="InterPro" id="IPR044542">
    <property type="entry name" value="NAA30-like"/>
</dbReference>
<dbReference type="InterPro" id="IPR000182">
    <property type="entry name" value="GNAT_dom"/>
</dbReference>
<feature type="domain" description="N-acetyltransferase" evidence="4">
    <location>
        <begin position="1"/>
        <end position="162"/>
    </location>
</feature>
<organism evidence="5 6">
    <name type="scientific">Filobasidium floriforme</name>
    <dbReference type="NCBI Taxonomy" id="5210"/>
    <lineage>
        <taxon>Eukaryota</taxon>
        <taxon>Fungi</taxon>
        <taxon>Dikarya</taxon>
        <taxon>Basidiomycota</taxon>
        <taxon>Agaricomycotina</taxon>
        <taxon>Tremellomycetes</taxon>
        <taxon>Filobasidiales</taxon>
        <taxon>Filobasidiaceae</taxon>
        <taxon>Filobasidium</taxon>
    </lineage>
</organism>
<proteinExistence type="inferred from homology"/>
<dbReference type="PANTHER" id="PTHR45896">
    <property type="entry name" value="N-ALPHA-ACETYLTRANSFERASE 30"/>
    <property type="match status" value="1"/>
</dbReference>
<dbReference type="SUPFAM" id="SSF55729">
    <property type="entry name" value="Acyl-CoA N-acyltransferases (Nat)"/>
    <property type="match status" value="1"/>
</dbReference>
<evidence type="ECO:0000256" key="3">
    <source>
        <dbReference type="ARBA" id="ARBA00024025"/>
    </source>
</evidence>
<dbReference type="CDD" id="cd04301">
    <property type="entry name" value="NAT_SF"/>
    <property type="match status" value="1"/>
</dbReference>
<name>A0A8K0JT83_9TREE</name>
<dbReference type="Gene3D" id="3.40.630.30">
    <property type="match status" value="1"/>
</dbReference>
<dbReference type="InterPro" id="IPR016181">
    <property type="entry name" value="Acyl_CoA_acyltransferase"/>
</dbReference>
<evidence type="ECO:0000259" key="4">
    <source>
        <dbReference type="PROSITE" id="PS51186"/>
    </source>
</evidence>
<protein>
    <recommendedName>
        <fullName evidence="4">N-acetyltransferase domain-containing protein</fullName>
    </recommendedName>
</protein>
<keyword evidence="6" id="KW-1185">Reference proteome</keyword>
<dbReference type="PROSITE" id="PS51186">
    <property type="entry name" value="GNAT"/>
    <property type="match status" value="1"/>
</dbReference>
<evidence type="ECO:0000256" key="1">
    <source>
        <dbReference type="ARBA" id="ARBA00022679"/>
    </source>
</evidence>
<reference evidence="5" key="1">
    <citation type="submission" date="2020-04" db="EMBL/GenBank/DDBJ databases">
        <title>Analysis of mating type loci in Filobasidium floriforme.</title>
        <authorList>
            <person name="Nowrousian M."/>
        </authorList>
    </citation>
    <scope>NUCLEOTIDE SEQUENCE</scope>
    <source>
        <strain evidence="5">CBS 6242</strain>
    </source>
</reference>
<dbReference type="Proteomes" id="UP000812966">
    <property type="component" value="Unassembled WGS sequence"/>
</dbReference>
<dbReference type="Pfam" id="PF00583">
    <property type="entry name" value="Acetyltransf_1"/>
    <property type="match status" value="1"/>
</dbReference>
<dbReference type="GO" id="GO:0031417">
    <property type="term" value="C:NatC complex"/>
    <property type="evidence" value="ECO:0007669"/>
    <property type="project" value="TreeGrafter"/>
</dbReference>